<dbReference type="EMBL" id="SNRW01025892">
    <property type="protein sequence ID" value="KAA6361196.1"/>
    <property type="molecule type" value="Genomic_DNA"/>
</dbReference>
<evidence type="ECO:0000313" key="2">
    <source>
        <dbReference type="Proteomes" id="UP000324800"/>
    </source>
</evidence>
<evidence type="ECO:0000313" key="1">
    <source>
        <dbReference type="EMBL" id="KAA6361196.1"/>
    </source>
</evidence>
<comment type="caution">
    <text evidence="1">The sequence shown here is derived from an EMBL/GenBank/DDBJ whole genome shotgun (WGS) entry which is preliminary data.</text>
</comment>
<feature type="non-terminal residue" evidence="1">
    <location>
        <position position="253"/>
    </location>
</feature>
<dbReference type="Proteomes" id="UP000324800">
    <property type="component" value="Unassembled WGS sequence"/>
</dbReference>
<sequence>MSFSTSNYLQKLAQAQHSDYVSSYSALNEVLKTASIHPQSFNISRVQFFDQPVTQLTSDGQRYTRAPLGARGGGICSMVQTCQVNWQITIPAERLALQINLADQTAIAGTEEQQKAIALQRTNFTGNANYQFDYLRTMAAGANADTQQPFNTTEYIKLWLGFSTACGPFQQFAICKDNTKLWDTSIYAREQAVISANSLSDLCTNNSVSVSPLESIVAGKRHCGIFIDIPVAAFSATAGRFNYLIPYPITFSG</sequence>
<name>A0A5J4TRL9_9EUKA</name>
<gene>
    <name evidence="1" type="ORF">EZS28_043278</name>
</gene>
<reference evidence="1 2" key="1">
    <citation type="submission" date="2019-03" db="EMBL/GenBank/DDBJ databases">
        <title>Single cell metagenomics reveals metabolic interactions within the superorganism composed of flagellate Streblomastix strix and complex community of Bacteroidetes bacteria on its surface.</title>
        <authorList>
            <person name="Treitli S.C."/>
            <person name="Kolisko M."/>
            <person name="Husnik F."/>
            <person name="Keeling P."/>
            <person name="Hampl V."/>
        </authorList>
    </citation>
    <scope>NUCLEOTIDE SEQUENCE [LARGE SCALE GENOMIC DNA]</scope>
    <source>
        <strain evidence="1">ST1C</strain>
    </source>
</reference>
<protein>
    <submittedName>
        <fullName evidence="1">Uncharacterized protein</fullName>
    </submittedName>
</protein>
<dbReference type="AlphaFoldDB" id="A0A5J4TRL9"/>
<organism evidence="1 2">
    <name type="scientific">Streblomastix strix</name>
    <dbReference type="NCBI Taxonomy" id="222440"/>
    <lineage>
        <taxon>Eukaryota</taxon>
        <taxon>Metamonada</taxon>
        <taxon>Preaxostyla</taxon>
        <taxon>Oxymonadida</taxon>
        <taxon>Streblomastigidae</taxon>
        <taxon>Streblomastix</taxon>
    </lineage>
</organism>
<proteinExistence type="predicted"/>
<accession>A0A5J4TRL9</accession>